<keyword evidence="1" id="KW-0472">Membrane</keyword>
<proteinExistence type="predicted"/>
<protein>
    <recommendedName>
        <fullName evidence="4">GlsB/YeaQ/YmgE family stress response membrane protein</fullName>
    </recommendedName>
</protein>
<gene>
    <name evidence="2" type="ORF">GCM10009789_63420</name>
</gene>
<comment type="caution">
    <text evidence="2">The sequence shown here is derived from an EMBL/GenBank/DDBJ whole genome shotgun (WGS) entry which is preliminary data.</text>
</comment>
<reference evidence="3" key="1">
    <citation type="journal article" date="2019" name="Int. J. Syst. Evol. Microbiol.">
        <title>The Global Catalogue of Microorganisms (GCM) 10K type strain sequencing project: providing services to taxonomists for standard genome sequencing and annotation.</title>
        <authorList>
            <consortium name="The Broad Institute Genomics Platform"/>
            <consortium name="The Broad Institute Genome Sequencing Center for Infectious Disease"/>
            <person name="Wu L."/>
            <person name="Ma J."/>
        </authorList>
    </citation>
    <scope>NUCLEOTIDE SEQUENCE [LARGE SCALE GENOMIC DNA]</scope>
    <source>
        <strain evidence="3">JCM 14969</strain>
    </source>
</reference>
<feature type="transmembrane region" description="Helical" evidence="1">
    <location>
        <begin position="40"/>
        <end position="60"/>
    </location>
</feature>
<organism evidence="2 3">
    <name type="scientific">Kribbella sancticallisti</name>
    <dbReference type="NCBI Taxonomy" id="460087"/>
    <lineage>
        <taxon>Bacteria</taxon>
        <taxon>Bacillati</taxon>
        <taxon>Actinomycetota</taxon>
        <taxon>Actinomycetes</taxon>
        <taxon>Propionibacteriales</taxon>
        <taxon>Kribbellaceae</taxon>
        <taxon>Kribbella</taxon>
    </lineage>
</organism>
<evidence type="ECO:0000313" key="2">
    <source>
        <dbReference type="EMBL" id="GAA1600523.1"/>
    </source>
</evidence>
<dbReference type="EMBL" id="BAAAOS010000049">
    <property type="protein sequence ID" value="GAA1600523.1"/>
    <property type="molecule type" value="Genomic_DNA"/>
</dbReference>
<dbReference type="Proteomes" id="UP001500393">
    <property type="component" value="Unassembled WGS sequence"/>
</dbReference>
<evidence type="ECO:0008006" key="4">
    <source>
        <dbReference type="Google" id="ProtNLM"/>
    </source>
</evidence>
<sequence>MGTTVGTAPAGTDFPWYWPLGAITGGLAGGVLGERFGTCTGLVLVLATGGVIAGASVLSVGRSTPA</sequence>
<accession>A0ABP4Q5L2</accession>
<keyword evidence="3" id="KW-1185">Reference proteome</keyword>
<keyword evidence="1" id="KW-0812">Transmembrane</keyword>
<keyword evidence="1" id="KW-1133">Transmembrane helix</keyword>
<dbReference type="RefSeq" id="WP_344220406.1">
    <property type="nucleotide sequence ID" value="NZ_BAAAOS010000049.1"/>
</dbReference>
<evidence type="ECO:0000313" key="3">
    <source>
        <dbReference type="Proteomes" id="UP001500393"/>
    </source>
</evidence>
<feature type="transmembrane region" description="Helical" evidence="1">
    <location>
        <begin position="16"/>
        <end position="33"/>
    </location>
</feature>
<name>A0ABP4Q5L2_9ACTN</name>
<evidence type="ECO:0000256" key="1">
    <source>
        <dbReference type="SAM" id="Phobius"/>
    </source>
</evidence>